<evidence type="ECO:0000313" key="3">
    <source>
        <dbReference type="EMBL" id="KAJ8657050.1"/>
    </source>
</evidence>
<dbReference type="GO" id="GO:0043161">
    <property type="term" value="P:proteasome-mediated ubiquitin-dependent protein catabolic process"/>
    <property type="evidence" value="ECO:0007669"/>
    <property type="project" value="TreeGrafter"/>
</dbReference>
<reference evidence="3 4" key="1">
    <citation type="submission" date="2023-03" db="EMBL/GenBank/DDBJ databases">
        <title>Genome sequence of Lichtheimia ornata CBS 291.66.</title>
        <authorList>
            <person name="Mohabir J.T."/>
            <person name="Shea T.P."/>
            <person name="Kurbessoian T."/>
            <person name="Berby B."/>
            <person name="Fontaine J."/>
            <person name="Livny J."/>
            <person name="Gnirke A."/>
            <person name="Stajich J.E."/>
            <person name="Cuomo C.A."/>
        </authorList>
    </citation>
    <scope>NUCLEOTIDE SEQUENCE [LARGE SCALE GENOMIC DNA]</scope>
    <source>
        <strain evidence="3">CBS 291.66</strain>
    </source>
</reference>
<dbReference type="AlphaFoldDB" id="A0AAD7XWG8"/>
<dbReference type="GeneID" id="83214538"/>
<evidence type="ECO:0008006" key="5">
    <source>
        <dbReference type="Google" id="ProtNLM"/>
    </source>
</evidence>
<proteinExistence type="inferred from homology"/>
<organism evidence="3 4">
    <name type="scientific">Lichtheimia ornata</name>
    <dbReference type="NCBI Taxonomy" id="688661"/>
    <lineage>
        <taxon>Eukaryota</taxon>
        <taxon>Fungi</taxon>
        <taxon>Fungi incertae sedis</taxon>
        <taxon>Mucoromycota</taxon>
        <taxon>Mucoromycotina</taxon>
        <taxon>Mucoromycetes</taxon>
        <taxon>Mucorales</taxon>
        <taxon>Lichtheimiaceae</taxon>
        <taxon>Lichtheimia</taxon>
    </lineage>
</organism>
<name>A0AAD7XWG8_9FUNG</name>
<dbReference type="GO" id="GO:0007039">
    <property type="term" value="P:protein catabolic process in the vacuole"/>
    <property type="evidence" value="ECO:0007669"/>
    <property type="project" value="TreeGrafter"/>
</dbReference>
<dbReference type="PANTHER" id="PTHR14534">
    <property type="entry name" value="VACUOLAR IMPORT AND DEGRADATION PROTEIN 24"/>
    <property type="match status" value="1"/>
</dbReference>
<dbReference type="InterPro" id="IPR018618">
    <property type="entry name" value="GID4/10-like"/>
</dbReference>
<accession>A0AAD7XWG8</accession>
<sequence>MPIPSASTSSSTTPTSTFTEPHQIPSAAKPSSSTTPGCSQCSADAAGCQHKPGLAFPTATTIDEKRAKCDRHSTSRSQASPSSMLLTSRKEGDVWVDISNERLPNSRLGSLYPGSCFKGMQHCGTTSYEVSVDIQHVDLKESTLCGYLNITGLTSDYPELTTFFQAEIIGPKYSFLTRKWQADKNIDASHWKRFPSFEKYAENFNDDGFSYDPYDEDFVYMRWKEHFLVPDHRVNNIDGASFAGFYYICYQRSTDEIKGYYFFRQHREWYQELSLKHVDDRTFGNFEMR</sequence>
<dbReference type="GO" id="GO:0006623">
    <property type="term" value="P:protein targeting to vacuole"/>
    <property type="evidence" value="ECO:0007669"/>
    <property type="project" value="TreeGrafter"/>
</dbReference>
<dbReference type="Proteomes" id="UP001234581">
    <property type="component" value="Unassembled WGS sequence"/>
</dbReference>
<comment type="similarity">
    <text evidence="1">Belongs to the GID4/VID24 family.</text>
</comment>
<evidence type="ECO:0000313" key="4">
    <source>
        <dbReference type="Proteomes" id="UP001234581"/>
    </source>
</evidence>
<feature type="region of interest" description="Disordered" evidence="2">
    <location>
        <begin position="66"/>
        <end position="86"/>
    </location>
</feature>
<dbReference type="RefSeq" id="XP_058341963.1">
    <property type="nucleotide sequence ID" value="XM_058487148.1"/>
</dbReference>
<feature type="compositionally biased region" description="Low complexity" evidence="2">
    <location>
        <begin position="1"/>
        <end position="36"/>
    </location>
</feature>
<dbReference type="EMBL" id="JARTCD010000034">
    <property type="protein sequence ID" value="KAJ8657050.1"/>
    <property type="molecule type" value="Genomic_DNA"/>
</dbReference>
<comment type="caution">
    <text evidence="3">The sequence shown here is derived from an EMBL/GenBank/DDBJ whole genome shotgun (WGS) entry which is preliminary data.</text>
</comment>
<dbReference type="GO" id="GO:0005773">
    <property type="term" value="C:vacuole"/>
    <property type="evidence" value="ECO:0007669"/>
    <property type="project" value="GOC"/>
</dbReference>
<dbReference type="GO" id="GO:0045721">
    <property type="term" value="P:negative regulation of gluconeogenesis"/>
    <property type="evidence" value="ECO:0007669"/>
    <property type="project" value="TreeGrafter"/>
</dbReference>
<protein>
    <recommendedName>
        <fullName evidence="5">Vacuolar import and degradation protein</fullName>
    </recommendedName>
</protein>
<keyword evidence="4" id="KW-1185">Reference proteome</keyword>
<dbReference type="PANTHER" id="PTHR14534:SF3">
    <property type="entry name" value="GID COMPLEX SUBUNIT 4 HOMOLOG"/>
    <property type="match status" value="1"/>
</dbReference>
<evidence type="ECO:0000256" key="1">
    <source>
        <dbReference type="ARBA" id="ARBA00061469"/>
    </source>
</evidence>
<feature type="compositionally biased region" description="Polar residues" evidence="2">
    <location>
        <begin position="75"/>
        <end position="86"/>
    </location>
</feature>
<feature type="region of interest" description="Disordered" evidence="2">
    <location>
        <begin position="1"/>
        <end position="44"/>
    </location>
</feature>
<gene>
    <name evidence="3" type="ORF">O0I10_007129</name>
</gene>
<evidence type="ECO:0000256" key="2">
    <source>
        <dbReference type="SAM" id="MobiDB-lite"/>
    </source>
</evidence>
<dbReference type="Pfam" id="PF09783">
    <property type="entry name" value="Vac_ImportDeg"/>
    <property type="match status" value="1"/>
</dbReference>
<dbReference type="GO" id="GO:0034657">
    <property type="term" value="C:GID complex"/>
    <property type="evidence" value="ECO:0007669"/>
    <property type="project" value="TreeGrafter"/>
</dbReference>